<dbReference type="PANTHER" id="PTHR43194:SF2">
    <property type="entry name" value="PEROXISOMAL MEMBRANE PROTEIN LPX1"/>
    <property type="match status" value="1"/>
</dbReference>
<dbReference type="GO" id="GO:0016787">
    <property type="term" value="F:hydrolase activity"/>
    <property type="evidence" value="ECO:0007669"/>
    <property type="project" value="UniProtKB-KW"/>
</dbReference>
<dbReference type="Gene3D" id="3.40.50.1820">
    <property type="entry name" value="alpha/beta hydrolase"/>
    <property type="match status" value="1"/>
</dbReference>
<accession>A0ABV6NQR8</accession>
<proteinExistence type="predicted"/>
<reference evidence="2 3" key="1">
    <citation type="submission" date="2024-09" db="EMBL/GenBank/DDBJ databases">
        <authorList>
            <person name="Sun Q."/>
            <person name="Mori K."/>
        </authorList>
    </citation>
    <scope>NUCLEOTIDE SEQUENCE [LARGE SCALE GENOMIC DNA]</scope>
    <source>
        <strain evidence="2 3">TBRC 2205</strain>
    </source>
</reference>
<organism evidence="2 3">
    <name type="scientific">Plantactinospora siamensis</name>
    <dbReference type="NCBI Taxonomy" id="555372"/>
    <lineage>
        <taxon>Bacteria</taxon>
        <taxon>Bacillati</taxon>
        <taxon>Actinomycetota</taxon>
        <taxon>Actinomycetes</taxon>
        <taxon>Micromonosporales</taxon>
        <taxon>Micromonosporaceae</taxon>
        <taxon>Plantactinospora</taxon>
    </lineage>
</organism>
<dbReference type="InterPro" id="IPR000639">
    <property type="entry name" value="Epox_hydrolase-like"/>
</dbReference>
<sequence length="353" mass="37888">MVGAAVGVAAAGMAAGIAAERAVVRRSKRGADPYADEVFGPQARDEELSVELPDGTDLHVEIVHPRQPDAARPTLVFVHGFCLDMGTFHFQRTALARRGDHRMVFYDQPGHGRSGSLQTGEYDLARLGDALQEVISRTAPAGPLVLIGHSMGGMTIMALAERHPELFGDRVVGTVLMATSAGRLRQSRLGLPAVLGKAGAPLLGRAGVPLLPVLDNATRLTGGVFDRARRATSNVAWLLTRRYGFGTDRPSPALVSYVEEMNSHTTTETVARYLRTLYMHSRYPALAALAGAPALVIVGDKDVITPPEQSAEIVRRLPDAEFVTVPDSGHVVMLEHADVVNAALLDFLDRLEK</sequence>
<dbReference type="EMBL" id="JBHLUE010000001">
    <property type="protein sequence ID" value="MFC0562759.1"/>
    <property type="molecule type" value="Genomic_DNA"/>
</dbReference>
<evidence type="ECO:0000313" key="3">
    <source>
        <dbReference type="Proteomes" id="UP001589894"/>
    </source>
</evidence>
<dbReference type="RefSeq" id="WP_377334873.1">
    <property type="nucleotide sequence ID" value="NZ_JBHLUE010000001.1"/>
</dbReference>
<evidence type="ECO:0000259" key="1">
    <source>
        <dbReference type="Pfam" id="PF12697"/>
    </source>
</evidence>
<keyword evidence="3" id="KW-1185">Reference proteome</keyword>
<dbReference type="InterPro" id="IPR029058">
    <property type="entry name" value="AB_hydrolase_fold"/>
</dbReference>
<gene>
    <name evidence="2" type="ORF">ACFFHU_01010</name>
</gene>
<dbReference type="PRINTS" id="PR00412">
    <property type="entry name" value="EPOXHYDRLASE"/>
</dbReference>
<keyword evidence="2" id="KW-0378">Hydrolase</keyword>
<feature type="domain" description="AB hydrolase-1" evidence="1">
    <location>
        <begin position="75"/>
        <end position="343"/>
    </location>
</feature>
<dbReference type="Proteomes" id="UP001589894">
    <property type="component" value="Unassembled WGS sequence"/>
</dbReference>
<dbReference type="InterPro" id="IPR050228">
    <property type="entry name" value="Carboxylesterase_BioH"/>
</dbReference>
<comment type="caution">
    <text evidence="2">The sequence shown here is derived from an EMBL/GenBank/DDBJ whole genome shotgun (WGS) entry which is preliminary data.</text>
</comment>
<dbReference type="InterPro" id="IPR000073">
    <property type="entry name" value="AB_hydrolase_1"/>
</dbReference>
<evidence type="ECO:0000313" key="2">
    <source>
        <dbReference type="EMBL" id="MFC0562759.1"/>
    </source>
</evidence>
<dbReference type="PANTHER" id="PTHR43194">
    <property type="entry name" value="HYDROLASE ALPHA/BETA FOLD FAMILY"/>
    <property type="match status" value="1"/>
</dbReference>
<name>A0ABV6NQR8_9ACTN</name>
<protein>
    <submittedName>
        <fullName evidence="2">Alpha/beta fold hydrolase</fullName>
    </submittedName>
</protein>
<dbReference type="SUPFAM" id="SSF53474">
    <property type="entry name" value="alpha/beta-Hydrolases"/>
    <property type="match status" value="1"/>
</dbReference>
<dbReference type="Pfam" id="PF12697">
    <property type="entry name" value="Abhydrolase_6"/>
    <property type="match status" value="1"/>
</dbReference>